<evidence type="ECO:0000256" key="2">
    <source>
        <dbReference type="ARBA" id="ARBA00023002"/>
    </source>
</evidence>
<dbReference type="AlphaFoldDB" id="A0A2P9ATF8"/>
<keyword evidence="2 3" id="KW-0560">Oxidoreductase</keyword>
<dbReference type="InterPro" id="IPR043143">
    <property type="entry name" value="Mal/L-sulf/L-lact_DH-like_NADP"/>
</dbReference>
<dbReference type="SUPFAM" id="SSF89733">
    <property type="entry name" value="L-sulfolactate dehydrogenase-like"/>
    <property type="match status" value="1"/>
</dbReference>
<dbReference type="EMBL" id="FUIG01000053">
    <property type="protein sequence ID" value="SJM34449.1"/>
    <property type="molecule type" value="Genomic_DNA"/>
</dbReference>
<organism evidence="3 4">
    <name type="scientific">Mesorhizobium delmotii</name>
    <dbReference type="NCBI Taxonomy" id="1631247"/>
    <lineage>
        <taxon>Bacteria</taxon>
        <taxon>Pseudomonadati</taxon>
        <taxon>Pseudomonadota</taxon>
        <taxon>Alphaproteobacteria</taxon>
        <taxon>Hyphomicrobiales</taxon>
        <taxon>Phyllobacteriaceae</taxon>
        <taxon>Mesorhizobium</taxon>
    </lineage>
</organism>
<sequence length="354" mass="38052">MTAQRYAYQDLLTFSSQLLTRAGLPQVRAEVVARQFLEADLLGYSTHGVQRLPSNCDWLLKGETNPDGRHIVLHATRSCETWDADFLPGPWVAVQAVDRACEMAADNGSGAVVVRRTQHVACLASYLERATDRRMMVMITVSTPAEAVVAAHGGLTPIFSCNPLAAGIPAGETPILIDTTLAMSAQGPMNRAHRQGTILPYPMIVRPDGDVSANPADFAAGGAILPLGGIEQGYKGTGLAFLTEALTAALGGFGRADGAETGEANALIVQVVDPAHFAGRAAFEYEMRFLAERCRASRVAPGSDPVRVPGDRALMFKREQLRDGVRLLDLIVDDIRPWAERLDCSFPVPIARYG</sequence>
<dbReference type="InterPro" id="IPR003767">
    <property type="entry name" value="Malate/L-lactate_DH-like"/>
</dbReference>
<dbReference type="Proteomes" id="UP000245698">
    <property type="component" value="Unassembled WGS sequence"/>
</dbReference>
<evidence type="ECO:0000313" key="4">
    <source>
        <dbReference type="Proteomes" id="UP000245698"/>
    </source>
</evidence>
<proteinExistence type="inferred from homology"/>
<dbReference type="Pfam" id="PF02615">
    <property type="entry name" value="Ldh_2"/>
    <property type="match status" value="1"/>
</dbReference>
<dbReference type="RefSeq" id="WP_123150957.1">
    <property type="nucleotide sequence ID" value="NZ_FUIG01000053.1"/>
</dbReference>
<accession>A0A2P9ATF8</accession>
<comment type="similarity">
    <text evidence="1">Belongs to the LDH2/MDH2 oxidoreductase family.</text>
</comment>
<dbReference type="InterPro" id="IPR036111">
    <property type="entry name" value="Mal/L-sulfo/L-lacto_DH-like_sf"/>
</dbReference>
<dbReference type="EC" id="1.1.1.337" evidence="3"/>
<dbReference type="PANTHER" id="PTHR11091:SF0">
    <property type="entry name" value="MALATE DEHYDROGENASE"/>
    <property type="match status" value="1"/>
</dbReference>
<keyword evidence="4" id="KW-1185">Reference proteome</keyword>
<evidence type="ECO:0000256" key="1">
    <source>
        <dbReference type="ARBA" id="ARBA00006056"/>
    </source>
</evidence>
<protein>
    <submittedName>
        <fullName evidence="3">L-sulfolactate dehydrogenase ComC</fullName>
        <ecNumber evidence="3">1.1.1.337</ecNumber>
    </submittedName>
</protein>
<reference evidence="4" key="1">
    <citation type="submission" date="2016-12" db="EMBL/GenBank/DDBJ databases">
        <authorList>
            <person name="Brunel B."/>
        </authorList>
    </citation>
    <scope>NUCLEOTIDE SEQUENCE [LARGE SCALE GENOMIC DNA]</scope>
</reference>
<dbReference type="Gene3D" id="3.30.1370.60">
    <property type="entry name" value="Hypothetical oxidoreductase yiak, domain 2"/>
    <property type="match status" value="1"/>
</dbReference>
<evidence type="ECO:0000313" key="3">
    <source>
        <dbReference type="EMBL" id="SJM34449.1"/>
    </source>
</evidence>
<name>A0A2P9ATF8_9HYPH</name>
<dbReference type="InterPro" id="IPR043144">
    <property type="entry name" value="Mal/L-sulf/L-lact_DH-like_ah"/>
</dbReference>
<dbReference type="Gene3D" id="1.10.1530.10">
    <property type="match status" value="1"/>
</dbReference>
<dbReference type="PANTHER" id="PTHR11091">
    <property type="entry name" value="OXIDOREDUCTASE-RELATED"/>
    <property type="match status" value="1"/>
</dbReference>
<gene>
    <name evidence="3" type="primary">comC</name>
    <name evidence="3" type="ORF">BQ8482_440003</name>
</gene>
<dbReference type="GO" id="GO:0102443">
    <property type="term" value="F:L-2-hydroxycarboxylate dehydrogenase (NAD+) activity"/>
    <property type="evidence" value="ECO:0007669"/>
    <property type="project" value="UniProtKB-EC"/>
</dbReference>